<accession>A0A1I0RX14</accession>
<feature type="signal peptide" evidence="1">
    <location>
        <begin position="1"/>
        <end position="24"/>
    </location>
</feature>
<sequence>MRICVKSNSCRVVFFILLITAFEACRPSGNHTTGNEDCGTQRTISGLGIYLNNFTVDGTKGIRVKLSDSRDGRGKWEEIKFTDISNKTLRNQRYCFWEKEIGLSDTVYLRLPDGKIHAIHNFKYQLRPHASMGSVTYSCDFYELYVDNEIQTGGVASITSEK</sequence>
<reference evidence="3" key="1">
    <citation type="submission" date="2016-10" db="EMBL/GenBank/DDBJ databases">
        <authorList>
            <person name="Varghese N."/>
            <person name="Submissions S."/>
        </authorList>
    </citation>
    <scope>NUCLEOTIDE SEQUENCE [LARGE SCALE GENOMIC DNA]</scope>
    <source>
        <strain evidence="3">DSM 3695</strain>
    </source>
</reference>
<dbReference type="RefSeq" id="WP_143059191.1">
    <property type="nucleotide sequence ID" value="NZ_FOJG01000001.1"/>
</dbReference>
<dbReference type="OrthoDB" id="766011at2"/>
<proteinExistence type="predicted"/>
<name>A0A1I0RX14_9BACT</name>
<feature type="chain" id="PRO_5011514854" description="PLAT domain-containing protein" evidence="1">
    <location>
        <begin position="25"/>
        <end position="162"/>
    </location>
</feature>
<keyword evidence="3" id="KW-1185">Reference proteome</keyword>
<evidence type="ECO:0000256" key="1">
    <source>
        <dbReference type="SAM" id="SignalP"/>
    </source>
</evidence>
<dbReference type="Proteomes" id="UP000199310">
    <property type="component" value="Unassembled WGS sequence"/>
</dbReference>
<protein>
    <recommendedName>
        <fullName evidence="4">PLAT domain-containing protein</fullName>
    </recommendedName>
</protein>
<dbReference type="AlphaFoldDB" id="A0A1I0RX14"/>
<keyword evidence="1" id="KW-0732">Signal</keyword>
<gene>
    <name evidence="2" type="ORF">SAMN04488122_3451</name>
</gene>
<evidence type="ECO:0008006" key="4">
    <source>
        <dbReference type="Google" id="ProtNLM"/>
    </source>
</evidence>
<organism evidence="2 3">
    <name type="scientific">Chitinophaga arvensicola</name>
    <dbReference type="NCBI Taxonomy" id="29529"/>
    <lineage>
        <taxon>Bacteria</taxon>
        <taxon>Pseudomonadati</taxon>
        <taxon>Bacteroidota</taxon>
        <taxon>Chitinophagia</taxon>
        <taxon>Chitinophagales</taxon>
        <taxon>Chitinophagaceae</taxon>
        <taxon>Chitinophaga</taxon>
    </lineage>
</organism>
<evidence type="ECO:0000313" key="2">
    <source>
        <dbReference type="EMBL" id="SEW45344.1"/>
    </source>
</evidence>
<evidence type="ECO:0000313" key="3">
    <source>
        <dbReference type="Proteomes" id="UP000199310"/>
    </source>
</evidence>
<dbReference type="EMBL" id="FOJG01000001">
    <property type="protein sequence ID" value="SEW45344.1"/>
    <property type="molecule type" value="Genomic_DNA"/>
</dbReference>